<name>A0A919L5E9_9ACTN</name>
<accession>A0A919L5E9</accession>
<evidence type="ECO:0000313" key="5">
    <source>
        <dbReference type="Proteomes" id="UP000603708"/>
    </source>
</evidence>
<evidence type="ECO:0000313" key="4">
    <source>
        <dbReference type="EMBL" id="GHH84099.1"/>
    </source>
</evidence>
<dbReference type="InterPro" id="IPR036291">
    <property type="entry name" value="NAD(P)-bd_dom_sf"/>
</dbReference>
<dbReference type="NCBIfam" id="NF006119">
    <property type="entry name" value="PRK08264.1-5"/>
    <property type="match status" value="1"/>
</dbReference>
<reference evidence="4" key="2">
    <citation type="submission" date="2020-09" db="EMBL/GenBank/DDBJ databases">
        <authorList>
            <person name="Sun Q."/>
            <person name="Ohkuma M."/>
        </authorList>
    </citation>
    <scope>NUCLEOTIDE SEQUENCE</scope>
    <source>
        <strain evidence="4">JCM 5069</strain>
    </source>
</reference>
<dbReference type="InterPro" id="IPR020904">
    <property type="entry name" value="Sc_DH/Rdtase_CS"/>
</dbReference>
<evidence type="ECO:0000256" key="3">
    <source>
        <dbReference type="RuleBase" id="RU000363"/>
    </source>
</evidence>
<dbReference type="EMBL" id="BNCD01000015">
    <property type="protein sequence ID" value="GHH84099.1"/>
    <property type="molecule type" value="Genomic_DNA"/>
</dbReference>
<dbReference type="SUPFAM" id="SSF51735">
    <property type="entry name" value="NAD(P)-binding Rossmann-fold domains"/>
    <property type="match status" value="1"/>
</dbReference>
<organism evidence="4 5">
    <name type="scientific">Streptomyces sulfonofaciens</name>
    <dbReference type="NCBI Taxonomy" id="68272"/>
    <lineage>
        <taxon>Bacteria</taxon>
        <taxon>Bacillati</taxon>
        <taxon>Actinomycetota</taxon>
        <taxon>Actinomycetes</taxon>
        <taxon>Kitasatosporales</taxon>
        <taxon>Streptomycetaceae</taxon>
        <taxon>Streptomyces</taxon>
    </lineage>
</organism>
<dbReference type="PRINTS" id="PR00080">
    <property type="entry name" value="SDRFAMILY"/>
</dbReference>
<dbReference type="PANTHER" id="PTHR43391">
    <property type="entry name" value="RETINOL DEHYDROGENASE-RELATED"/>
    <property type="match status" value="1"/>
</dbReference>
<keyword evidence="2" id="KW-0560">Oxidoreductase</keyword>
<dbReference type="GO" id="GO:0016491">
    <property type="term" value="F:oxidoreductase activity"/>
    <property type="evidence" value="ECO:0007669"/>
    <property type="project" value="UniProtKB-KW"/>
</dbReference>
<dbReference type="PROSITE" id="PS00061">
    <property type="entry name" value="ADH_SHORT"/>
    <property type="match status" value="1"/>
</dbReference>
<dbReference type="Pfam" id="PF00106">
    <property type="entry name" value="adh_short"/>
    <property type="match status" value="1"/>
</dbReference>
<dbReference type="RefSeq" id="WP_189935347.1">
    <property type="nucleotide sequence ID" value="NZ_BNCD01000015.1"/>
</dbReference>
<dbReference type="InterPro" id="IPR002347">
    <property type="entry name" value="SDR_fam"/>
</dbReference>
<evidence type="ECO:0000256" key="1">
    <source>
        <dbReference type="ARBA" id="ARBA00006484"/>
    </source>
</evidence>
<dbReference type="GO" id="GO:0005829">
    <property type="term" value="C:cytosol"/>
    <property type="evidence" value="ECO:0007669"/>
    <property type="project" value="TreeGrafter"/>
</dbReference>
<dbReference type="AlphaFoldDB" id="A0A919L5E9"/>
<dbReference type="Gene3D" id="3.40.50.720">
    <property type="entry name" value="NAD(P)-binding Rossmann-like Domain"/>
    <property type="match status" value="1"/>
</dbReference>
<protein>
    <submittedName>
        <fullName evidence="4">Short-chain dehydrogenase</fullName>
    </submittedName>
</protein>
<reference evidence="4" key="1">
    <citation type="journal article" date="2014" name="Int. J. Syst. Evol. Microbiol.">
        <title>Complete genome sequence of Corynebacterium casei LMG S-19264T (=DSM 44701T), isolated from a smear-ripened cheese.</title>
        <authorList>
            <consortium name="US DOE Joint Genome Institute (JGI-PGF)"/>
            <person name="Walter F."/>
            <person name="Albersmeier A."/>
            <person name="Kalinowski J."/>
            <person name="Ruckert C."/>
        </authorList>
    </citation>
    <scope>NUCLEOTIDE SEQUENCE</scope>
    <source>
        <strain evidence="4">JCM 5069</strain>
    </source>
</reference>
<comment type="similarity">
    <text evidence="1 3">Belongs to the short-chain dehydrogenases/reductases (SDR) family.</text>
</comment>
<sequence>MPVTIEGSRVLVTGAARGLGRAFTEELLRRGAATVYGGARDPAAITVPGVVPVRLDITDGADVRAAAGRCCDVDVLVNNAGVMSLSPLLSAPGTDQARAQMETNYFGTLAMCRAFAPVLGKNGGGALVNILSVVAWFAMPFNSSYCASKSAAWSLTNAARTELRRQGTLVTGVFAGLVDTEMSAAAGAPRTSCESVVAQTLDGIEAGAEEILADDRSRAVKAALPHDLTAVYPALQKLWDAFH</sequence>
<gene>
    <name evidence="4" type="ORF">GCM10018793_47600</name>
</gene>
<proteinExistence type="inferred from homology"/>
<dbReference type="PANTHER" id="PTHR43391:SF91">
    <property type="entry name" value="OS04G0390700 PROTEIN"/>
    <property type="match status" value="1"/>
</dbReference>
<comment type="caution">
    <text evidence="4">The sequence shown here is derived from an EMBL/GenBank/DDBJ whole genome shotgun (WGS) entry which is preliminary data.</text>
</comment>
<dbReference type="Proteomes" id="UP000603708">
    <property type="component" value="Unassembled WGS sequence"/>
</dbReference>
<dbReference type="PRINTS" id="PR00081">
    <property type="entry name" value="GDHRDH"/>
</dbReference>
<evidence type="ECO:0000256" key="2">
    <source>
        <dbReference type="ARBA" id="ARBA00023002"/>
    </source>
</evidence>
<keyword evidence="5" id="KW-1185">Reference proteome</keyword>